<evidence type="ECO:0000313" key="4">
    <source>
        <dbReference type="Proteomes" id="UP000061010"/>
    </source>
</evidence>
<evidence type="ECO:0000256" key="1">
    <source>
        <dbReference type="SAM" id="MobiDB-lite"/>
    </source>
</evidence>
<dbReference type="AlphaFoldDB" id="A0A0S1AW35"/>
<gene>
    <name evidence="3" type="ORF">AOT14_05390</name>
</gene>
<organism evidence="3 4">
    <name type="scientific">Stenotrophomonas acidaminiphila</name>
    <dbReference type="NCBI Taxonomy" id="128780"/>
    <lineage>
        <taxon>Bacteria</taxon>
        <taxon>Pseudomonadati</taxon>
        <taxon>Pseudomonadota</taxon>
        <taxon>Gammaproteobacteria</taxon>
        <taxon>Lysobacterales</taxon>
        <taxon>Lysobacteraceae</taxon>
        <taxon>Stenotrophomonas</taxon>
    </lineage>
</organism>
<feature type="transmembrane region" description="Helical" evidence="2">
    <location>
        <begin position="27"/>
        <end position="46"/>
    </location>
</feature>
<dbReference type="PATRIC" id="fig|128780.6.peg.549"/>
<keyword evidence="4" id="KW-1185">Reference proteome</keyword>
<feature type="transmembrane region" description="Helical" evidence="2">
    <location>
        <begin position="52"/>
        <end position="72"/>
    </location>
</feature>
<dbReference type="KEGG" id="sacz:AOT14_05390"/>
<sequence>MEVATSSLRSKLSASFRAWWETASRPLRIFTVGGSTVGVSVLLIQVSGPDRLIFGLMAAGGILLTAAFLLDLYHAALRAWEWPLGKIVGTLGATMVVAVSMALASVTVKEATGIDPEHLSYAVTFLAPLMAGFLLTAGTMLVVVGVFVWFVIESVWGVLRWRFGSGTDAKPVNTDKVLIRLVGVFALALTTAVIFDIGQHSYNGVLTTTARRFTYHFEMYPNDACAFGGERVRRLTDDMVAVGRSTDQGLVFEQRPCALGETAQATLGRESVGTDPSPEAATSPPDGRVDGDEAL</sequence>
<protein>
    <recommendedName>
        <fullName evidence="5">Transmembrane protein</fullName>
    </recommendedName>
</protein>
<feature type="transmembrane region" description="Helical" evidence="2">
    <location>
        <begin position="84"/>
        <end position="105"/>
    </location>
</feature>
<feature type="transmembrane region" description="Helical" evidence="2">
    <location>
        <begin position="177"/>
        <end position="195"/>
    </location>
</feature>
<evidence type="ECO:0008006" key="5">
    <source>
        <dbReference type="Google" id="ProtNLM"/>
    </source>
</evidence>
<feature type="region of interest" description="Disordered" evidence="1">
    <location>
        <begin position="262"/>
        <end position="295"/>
    </location>
</feature>
<evidence type="ECO:0000313" key="3">
    <source>
        <dbReference type="EMBL" id="ALJ26984.1"/>
    </source>
</evidence>
<dbReference type="Proteomes" id="UP000061010">
    <property type="component" value="Chromosome"/>
</dbReference>
<keyword evidence="2" id="KW-0812">Transmembrane</keyword>
<dbReference type="EMBL" id="CP012900">
    <property type="protein sequence ID" value="ALJ26984.1"/>
    <property type="molecule type" value="Genomic_DNA"/>
</dbReference>
<evidence type="ECO:0000256" key="2">
    <source>
        <dbReference type="SAM" id="Phobius"/>
    </source>
</evidence>
<feature type="transmembrane region" description="Helical" evidence="2">
    <location>
        <begin position="125"/>
        <end position="152"/>
    </location>
</feature>
<keyword evidence="2" id="KW-1133">Transmembrane helix</keyword>
<reference evidence="3 4" key="1">
    <citation type="journal article" date="2015" name="Genome Announc.">
        <title>Complete Genome Sequencing of Stenotrophomonas acidaminiphila ZAC14D2_NAIMI4_2, a Multidrug-Resistant Strain Isolated from Sediments of a Polluted River in Mexico, Uncovers New Antibiotic Resistance Genes and a Novel Class-II Lasso Peptide Biosynthesis Gene Cluster.</title>
        <authorList>
            <person name="Vinuesa P."/>
            <person name="Ochoa-Sanchez L.E."/>
        </authorList>
    </citation>
    <scope>NUCLEOTIDE SEQUENCE [LARGE SCALE GENOMIC DNA]</scope>
    <source>
        <strain evidence="3 4">ZAC14D2_NAIMI4_2</strain>
    </source>
</reference>
<accession>A0A0S1AW35</accession>
<keyword evidence="2" id="KW-0472">Membrane</keyword>
<name>A0A0S1AW35_9GAMM</name>
<proteinExistence type="predicted"/>